<dbReference type="GO" id="GO:0031120">
    <property type="term" value="P:snRNA pseudouridine synthesis"/>
    <property type="evidence" value="ECO:0007669"/>
    <property type="project" value="TreeGrafter"/>
</dbReference>
<dbReference type="GO" id="GO:0003723">
    <property type="term" value="F:RNA binding"/>
    <property type="evidence" value="ECO:0007669"/>
    <property type="project" value="InterPro"/>
</dbReference>
<evidence type="ECO:0000313" key="1">
    <source>
        <dbReference type="EMBL" id="KAF6146813.1"/>
    </source>
</evidence>
<proteinExistence type="predicted"/>
<dbReference type="GO" id="GO:0000495">
    <property type="term" value="P:box H/ACA sno(s)RNA 3'-end processing"/>
    <property type="evidence" value="ECO:0007669"/>
    <property type="project" value="TreeGrafter"/>
</dbReference>
<dbReference type="GO" id="GO:0031118">
    <property type="term" value="P:rRNA pseudouridine synthesis"/>
    <property type="evidence" value="ECO:0007669"/>
    <property type="project" value="TreeGrafter"/>
</dbReference>
<dbReference type="AlphaFoldDB" id="A0A7J7LVZ0"/>
<comment type="caution">
    <text evidence="1">The sequence shown here is derived from an EMBL/GenBank/DDBJ whole genome shotgun (WGS) entry which is preliminary data.</text>
</comment>
<feature type="non-terminal residue" evidence="1">
    <location>
        <position position="1"/>
    </location>
</feature>
<gene>
    <name evidence="1" type="ORF">GIB67_007527</name>
</gene>
<dbReference type="Proteomes" id="UP000541444">
    <property type="component" value="Unassembled WGS sequence"/>
</dbReference>
<dbReference type="PANTHER" id="PTHR23127">
    <property type="entry name" value="CENTROMERE/MICROTUBULE BINDING PROTEIN CBF5"/>
    <property type="match status" value="1"/>
</dbReference>
<dbReference type="PANTHER" id="PTHR23127:SF0">
    <property type="entry name" value="H_ACA RIBONUCLEOPROTEIN COMPLEX SUBUNIT DKC1"/>
    <property type="match status" value="1"/>
</dbReference>
<sequence>MPSAVKIVDEIVVFMNVLENKDLGFNYKLLSSIGIDLSDNSLYGEIPDGLFRLQGLNTKPISQLSHGSDPEEFRVIVEFENIGFVSGCITGNLWRRTGRRWKKLGFSLGVLDKRFGIDIYFENVGVKMLKAVLLNMRNHEHLTVCGMISQYIHEQHEGGDSGIGIKYFEGGPTLILINQQTNLHEVVAWIKHIFRVIKTGHRVTLDPQVTGPRKEYVCIVRLHSVVPDVAKVSRPLEKLTGVVFQRQLPISDVKCQLRIMTIYESNLMEYDLDKHLVALWISCEAGSYVMTLWAHLGLILGVEGHAGAKEGERLDLLHFSRIIHRGMKPQNILNGAGCILK</sequence>
<accession>A0A7J7LVZ0</accession>
<dbReference type="InterPro" id="IPR020103">
    <property type="entry name" value="PsdUridine_synth_cat_dom_sf"/>
</dbReference>
<organism evidence="1 2">
    <name type="scientific">Kingdonia uniflora</name>
    <dbReference type="NCBI Taxonomy" id="39325"/>
    <lineage>
        <taxon>Eukaryota</taxon>
        <taxon>Viridiplantae</taxon>
        <taxon>Streptophyta</taxon>
        <taxon>Embryophyta</taxon>
        <taxon>Tracheophyta</taxon>
        <taxon>Spermatophyta</taxon>
        <taxon>Magnoliopsida</taxon>
        <taxon>Ranunculales</taxon>
        <taxon>Circaeasteraceae</taxon>
        <taxon>Kingdonia</taxon>
    </lineage>
</organism>
<dbReference type="GO" id="GO:0009982">
    <property type="term" value="F:pseudouridine synthase activity"/>
    <property type="evidence" value="ECO:0007669"/>
    <property type="project" value="InterPro"/>
</dbReference>
<name>A0A7J7LVZ0_9MAGN</name>
<dbReference type="Gene3D" id="3.30.70.3190">
    <property type="match status" value="1"/>
</dbReference>
<dbReference type="GO" id="GO:0031429">
    <property type="term" value="C:box H/ACA snoRNP complex"/>
    <property type="evidence" value="ECO:0007669"/>
    <property type="project" value="TreeGrafter"/>
</dbReference>
<dbReference type="Gene3D" id="3.40.50.720">
    <property type="entry name" value="NAD(P)-binding Rossmann-like Domain"/>
    <property type="match status" value="1"/>
</dbReference>
<evidence type="ECO:0000313" key="2">
    <source>
        <dbReference type="Proteomes" id="UP000541444"/>
    </source>
</evidence>
<dbReference type="InterPro" id="IPR004802">
    <property type="entry name" value="tRNA_PsdUridine_synth_B_fam"/>
</dbReference>
<dbReference type="OrthoDB" id="10250002at2759"/>
<protein>
    <submittedName>
        <fullName evidence="1">Uncharacterized protein</fullName>
    </submittedName>
</protein>
<reference evidence="1 2" key="1">
    <citation type="journal article" date="2020" name="IScience">
        <title>Genome Sequencing of the Endangered Kingdonia uniflora (Circaeasteraceae, Ranunculales) Reveals Potential Mechanisms of Evolutionary Specialization.</title>
        <authorList>
            <person name="Sun Y."/>
            <person name="Deng T."/>
            <person name="Zhang A."/>
            <person name="Moore M.J."/>
            <person name="Landis J.B."/>
            <person name="Lin N."/>
            <person name="Zhang H."/>
            <person name="Zhang X."/>
            <person name="Huang J."/>
            <person name="Zhang X."/>
            <person name="Sun H."/>
            <person name="Wang H."/>
        </authorList>
    </citation>
    <scope>NUCLEOTIDE SEQUENCE [LARGE SCALE GENOMIC DNA]</scope>
    <source>
        <strain evidence="1">TB1705</strain>
        <tissue evidence="1">Leaf</tissue>
    </source>
</reference>
<dbReference type="SUPFAM" id="SSF55120">
    <property type="entry name" value="Pseudouridine synthase"/>
    <property type="match status" value="1"/>
</dbReference>
<dbReference type="GO" id="GO:1990481">
    <property type="term" value="P:mRNA pseudouridine synthesis"/>
    <property type="evidence" value="ECO:0007669"/>
    <property type="project" value="TreeGrafter"/>
</dbReference>
<dbReference type="EMBL" id="JACGCM010001956">
    <property type="protein sequence ID" value="KAF6146813.1"/>
    <property type="molecule type" value="Genomic_DNA"/>
</dbReference>
<keyword evidence="2" id="KW-1185">Reference proteome</keyword>